<sequence length="998" mass="108962">MVAGRPLFSIVLLFVSLGARLALGLNQEGLFLLSIKRGLSDPDNALATWDERAETPCAWRGVTCESTAPHSVTALDLSNSNLAGPFPSLACRLPRLLNLSLSNNFIGGSLSPLSFSSCKTLQFLDLSQNLIVGALPETVADLPDLRHLDLSTNNFSGAIPVSYANFQRLEVLSLFNNLLNATIPSFLSKISTLVELRLAYNPFQPGPVPSELGKLTGLEVLWLSGCNLVGTIPPSLGLLKNLTNLDLTYNNLSGLIPMSLTRLENVVQIELYSNKLSGPLPDGMGAMKSLERFDASRNMLNGSIPHELCGLNLASLSLYSNQFVGGLPEEITRSTKLYELKLFENRLSGPIPAGLGRNSPLVLLDLVGNQFSGELPGDICKGGVLEELLLMDNELTGNLPESYGSCQSLIRVRLRNNKLSGVVPAAFWGLPHVYTLELAQNSFSGEILPEIARAKNLSQLTISENRFSGEIPKEIGEVYNLDQFSGGNNQFTGPLPESLVVLSQLVKLELQNNKLSGELPSNIQKCRQLNELNLAGNRFSGQIPAEIGSLPVLNYLDLSSNLLTGTIPSQLQNLKLNAFNLSGNRLTGGIPPSFNNEMYNSSFLNNPGLCSDNVDFLRPCNRASSSSGLVWVLRSIFILAGLVLAVGLAWFYWKYMQFKTSERKKDLDKSKWILTSFHKLSFREDEVLDCLDEDNLIGSGGSGKVYKAILSNGETVAVKRLWGSLKAEASGDYGFEAEVKTLGKIRHKNIVRLWCCCTNKDCKLLVYEYMANGSLGDVLHSPKAGLLDWPIRYKIAVEAAEGLSYLHHDCVPPIVHRDVKSNNILLDAEFGARVADFGLAKILEAAFGKGGNSMSAVAGSYGYIAPEYAYTLRVNEKSDIYSFGVVLLELVTGKRPVDPEFGESKDLVQWVSSIVERKGPEHVLDPRLAGCFMEEMSAVLNVGRLCTSPLPISRPSMRRVVKLLLECNFEAKVKPPSSKDGKLSPYYYEDASDHGSVV</sequence>
<evidence type="ECO:0000259" key="23">
    <source>
        <dbReference type="PROSITE" id="PS50011"/>
    </source>
</evidence>
<keyword evidence="13" id="KW-0418">Kinase</keyword>
<keyword evidence="14 20" id="KW-0067">ATP-binding</keyword>
<dbReference type="GO" id="GO:0006952">
    <property type="term" value="P:defense response"/>
    <property type="evidence" value="ECO:0007669"/>
    <property type="project" value="UniProtKB-ARBA"/>
</dbReference>
<feature type="binding site" evidence="20">
    <location>
        <position position="719"/>
    </location>
    <ligand>
        <name>ATP</name>
        <dbReference type="ChEBI" id="CHEBI:30616"/>
    </ligand>
</feature>
<keyword evidence="15 21" id="KW-1133">Transmembrane helix</keyword>
<accession>W1PVJ4</accession>
<gene>
    <name evidence="24" type="ORF">AMTR_s00021p00211960</name>
</gene>
<dbReference type="GO" id="GO:0005524">
    <property type="term" value="F:ATP binding"/>
    <property type="evidence" value="ECO:0007669"/>
    <property type="project" value="UniProtKB-UniRule"/>
</dbReference>
<dbReference type="Pfam" id="PF08263">
    <property type="entry name" value="LRRNT_2"/>
    <property type="match status" value="1"/>
</dbReference>
<keyword evidence="25" id="KW-1185">Reference proteome</keyword>
<comment type="catalytic activity">
    <reaction evidence="19">
        <text>L-seryl-[protein] + ATP = O-phospho-L-seryl-[protein] + ADP + H(+)</text>
        <dbReference type="Rhea" id="RHEA:17989"/>
        <dbReference type="Rhea" id="RHEA-COMP:9863"/>
        <dbReference type="Rhea" id="RHEA-COMP:11604"/>
        <dbReference type="ChEBI" id="CHEBI:15378"/>
        <dbReference type="ChEBI" id="CHEBI:29999"/>
        <dbReference type="ChEBI" id="CHEBI:30616"/>
        <dbReference type="ChEBI" id="CHEBI:83421"/>
        <dbReference type="ChEBI" id="CHEBI:456216"/>
        <dbReference type="EC" id="2.7.11.1"/>
    </reaction>
</comment>
<dbReference type="FunFam" id="1.10.510.10:FF:000201">
    <property type="entry name" value="Leucine-rich repeat receptor-like serine/threonine-protein kinase"/>
    <property type="match status" value="1"/>
</dbReference>
<dbReference type="InterPro" id="IPR001611">
    <property type="entry name" value="Leu-rich_rpt"/>
</dbReference>
<keyword evidence="12 20" id="KW-0547">Nucleotide-binding</keyword>
<name>W1PVJ4_AMBTC</name>
<dbReference type="InterPro" id="IPR011009">
    <property type="entry name" value="Kinase-like_dom_sf"/>
</dbReference>
<keyword evidence="16 21" id="KW-0472">Membrane</keyword>
<evidence type="ECO:0000256" key="14">
    <source>
        <dbReference type="ARBA" id="ARBA00022840"/>
    </source>
</evidence>
<evidence type="ECO:0000256" key="18">
    <source>
        <dbReference type="ARBA" id="ARBA00047899"/>
    </source>
</evidence>
<dbReference type="Gramene" id="ERN14047">
    <property type="protein sequence ID" value="ERN14047"/>
    <property type="gene ID" value="AMTR_s00021p00211960"/>
</dbReference>
<evidence type="ECO:0000256" key="15">
    <source>
        <dbReference type="ARBA" id="ARBA00022989"/>
    </source>
</evidence>
<dbReference type="EMBL" id="KI392560">
    <property type="protein sequence ID" value="ERN14047.1"/>
    <property type="molecule type" value="Genomic_DNA"/>
</dbReference>
<evidence type="ECO:0000256" key="11">
    <source>
        <dbReference type="ARBA" id="ARBA00022737"/>
    </source>
</evidence>
<evidence type="ECO:0000256" key="1">
    <source>
        <dbReference type="ARBA" id="ARBA00004251"/>
    </source>
</evidence>
<dbReference type="GO" id="GO:0009791">
    <property type="term" value="P:post-embryonic development"/>
    <property type="evidence" value="ECO:0007669"/>
    <property type="project" value="UniProtKB-ARBA"/>
</dbReference>
<evidence type="ECO:0000256" key="8">
    <source>
        <dbReference type="ARBA" id="ARBA00022679"/>
    </source>
</evidence>
<organism evidence="24 25">
    <name type="scientific">Amborella trichopoda</name>
    <dbReference type="NCBI Taxonomy" id="13333"/>
    <lineage>
        <taxon>Eukaryota</taxon>
        <taxon>Viridiplantae</taxon>
        <taxon>Streptophyta</taxon>
        <taxon>Embryophyta</taxon>
        <taxon>Tracheophyta</taxon>
        <taxon>Spermatophyta</taxon>
        <taxon>Magnoliopsida</taxon>
        <taxon>Amborellales</taxon>
        <taxon>Amborellaceae</taxon>
        <taxon>Amborella</taxon>
    </lineage>
</organism>
<evidence type="ECO:0000256" key="5">
    <source>
        <dbReference type="ARBA" id="ARBA00022527"/>
    </source>
</evidence>
<evidence type="ECO:0000256" key="2">
    <source>
        <dbReference type="ARBA" id="ARBA00008684"/>
    </source>
</evidence>
<dbReference type="EC" id="2.7.11.1" evidence="3"/>
<keyword evidence="11" id="KW-0677">Repeat</keyword>
<comment type="subcellular location">
    <subcellularLocation>
        <location evidence="1">Cell membrane</location>
        <topology evidence="1">Single-pass type I membrane protein</topology>
    </subcellularLocation>
</comment>
<dbReference type="PROSITE" id="PS50011">
    <property type="entry name" value="PROTEIN_KINASE_DOM"/>
    <property type="match status" value="1"/>
</dbReference>
<dbReference type="Pfam" id="PF00560">
    <property type="entry name" value="LRR_1"/>
    <property type="match status" value="7"/>
</dbReference>
<dbReference type="eggNOG" id="ENOG502QQFB">
    <property type="taxonomic scope" value="Eukaryota"/>
</dbReference>
<dbReference type="InterPro" id="IPR008271">
    <property type="entry name" value="Ser/Thr_kinase_AS"/>
</dbReference>
<dbReference type="Gene3D" id="3.80.10.10">
    <property type="entry name" value="Ribonuclease Inhibitor"/>
    <property type="match status" value="3"/>
</dbReference>
<dbReference type="GO" id="GO:0051707">
    <property type="term" value="P:response to other organism"/>
    <property type="evidence" value="ECO:0007669"/>
    <property type="project" value="UniProtKB-ARBA"/>
</dbReference>
<reference evidence="25" key="1">
    <citation type="journal article" date="2013" name="Science">
        <title>The Amborella genome and the evolution of flowering plants.</title>
        <authorList>
            <consortium name="Amborella Genome Project"/>
        </authorList>
    </citation>
    <scope>NUCLEOTIDE SEQUENCE [LARGE SCALE GENOMIC DNA]</scope>
</reference>
<dbReference type="FunFam" id="3.80.10.10:FF:000215">
    <property type="entry name" value="Receptor-like protein kinase HSL1"/>
    <property type="match status" value="1"/>
</dbReference>
<dbReference type="PROSITE" id="PS00108">
    <property type="entry name" value="PROTEIN_KINASE_ST"/>
    <property type="match status" value="1"/>
</dbReference>
<keyword evidence="10 22" id="KW-0732">Signal</keyword>
<dbReference type="PANTHER" id="PTHR48056:SF15">
    <property type="entry name" value="RECEPTOR-LIKE PROTEIN KINASE HSL1"/>
    <property type="match status" value="1"/>
</dbReference>
<evidence type="ECO:0000256" key="20">
    <source>
        <dbReference type="PROSITE-ProRule" id="PRU10141"/>
    </source>
</evidence>
<evidence type="ECO:0000256" key="9">
    <source>
        <dbReference type="ARBA" id="ARBA00022692"/>
    </source>
</evidence>
<keyword evidence="8" id="KW-0808">Transferase</keyword>
<evidence type="ECO:0000256" key="21">
    <source>
        <dbReference type="SAM" id="Phobius"/>
    </source>
</evidence>
<dbReference type="Gene3D" id="3.30.200.20">
    <property type="entry name" value="Phosphorylase Kinase, domain 1"/>
    <property type="match status" value="1"/>
</dbReference>
<dbReference type="SUPFAM" id="SSF52058">
    <property type="entry name" value="L domain-like"/>
    <property type="match status" value="1"/>
</dbReference>
<dbReference type="FunFam" id="3.80.10.10:FF:000453">
    <property type="entry name" value="Leucine-rich receptor-like protein kinase family protein"/>
    <property type="match status" value="1"/>
</dbReference>
<comment type="catalytic activity">
    <reaction evidence="18">
        <text>L-threonyl-[protein] + ATP = O-phospho-L-threonyl-[protein] + ADP + H(+)</text>
        <dbReference type="Rhea" id="RHEA:46608"/>
        <dbReference type="Rhea" id="RHEA-COMP:11060"/>
        <dbReference type="Rhea" id="RHEA-COMP:11605"/>
        <dbReference type="ChEBI" id="CHEBI:15378"/>
        <dbReference type="ChEBI" id="CHEBI:30013"/>
        <dbReference type="ChEBI" id="CHEBI:30616"/>
        <dbReference type="ChEBI" id="CHEBI:61977"/>
        <dbReference type="ChEBI" id="CHEBI:456216"/>
        <dbReference type="EC" id="2.7.11.1"/>
    </reaction>
</comment>
<dbReference type="Gene3D" id="1.10.510.10">
    <property type="entry name" value="Transferase(Phosphotransferase) domain 1"/>
    <property type="match status" value="1"/>
</dbReference>
<feature type="transmembrane region" description="Helical" evidence="21">
    <location>
        <begin position="628"/>
        <end position="653"/>
    </location>
</feature>
<evidence type="ECO:0000256" key="3">
    <source>
        <dbReference type="ARBA" id="ARBA00012513"/>
    </source>
</evidence>
<comment type="similarity">
    <text evidence="2">Belongs to the protein kinase superfamily. Ser/Thr protein kinase family.</text>
</comment>
<evidence type="ECO:0000256" key="22">
    <source>
        <dbReference type="SAM" id="SignalP"/>
    </source>
</evidence>
<evidence type="ECO:0000256" key="17">
    <source>
        <dbReference type="ARBA" id="ARBA00023180"/>
    </source>
</evidence>
<keyword evidence="9 21" id="KW-0812">Transmembrane</keyword>
<dbReference type="InterPro" id="IPR032675">
    <property type="entry name" value="LRR_dom_sf"/>
</dbReference>
<dbReference type="Pfam" id="PF13855">
    <property type="entry name" value="LRR_8"/>
    <property type="match status" value="2"/>
</dbReference>
<keyword evidence="5" id="KW-0723">Serine/threonine-protein kinase</keyword>
<evidence type="ECO:0000256" key="6">
    <source>
        <dbReference type="ARBA" id="ARBA00022553"/>
    </source>
</evidence>
<protein>
    <recommendedName>
        <fullName evidence="3">non-specific serine/threonine protein kinase</fullName>
        <ecNumber evidence="3">2.7.11.1</ecNumber>
    </recommendedName>
</protein>
<dbReference type="PROSITE" id="PS00107">
    <property type="entry name" value="PROTEIN_KINASE_ATP"/>
    <property type="match status" value="1"/>
</dbReference>
<evidence type="ECO:0000256" key="12">
    <source>
        <dbReference type="ARBA" id="ARBA00022741"/>
    </source>
</evidence>
<keyword evidence="6" id="KW-0597">Phosphoprotein</keyword>
<feature type="signal peptide" evidence="22">
    <location>
        <begin position="1"/>
        <end position="24"/>
    </location>
</feature>
<evidence type="ECO:0000256" key="7">
    <source>
        <dbReference type="ARBA" id="ARBA00022614"/>
    </source>
</evidence>
<dbReference type="SUPFAM" id="SSF56112">
    <property type="entry name" value="Protein kinase-like (PK-like)"/>
    <property type="match status" value="1"/>
</dbReference>
<dbReference type="InterPro" id="IPR017441">
    <property type="entry name" value="Protein_kinase_ATP_BS"/>
</dbReference>
<keyword evidence="4" id="KW-1003">Cell membrane</keyword>
<dbReference type="GO" id="GO:0004674">
    <property type="term" value="F:protein serine/threonine kinase activity"/>
    <property type="evidence" value="ECO:0007669"/>
    <property type="project" value="UniProtKB-KW"/>
</dbReference>
<dbReference type="InterPro" id="IPR003591">
    <property type="entry name" value="Leu-rich_rpt_typical-subtyp"/>
</dbReference>
<dbReference type="FunFam" id="3.80.10.10:FF:000077">
    <property type="entry name" value="LRR receptor-like serine/threonine-protein kinase ERL1"/>
    <property type="match status" value="1"/>
</dbReference>
<dbReference type="Pfam" id="PF00069">
    <property type="entry name" value="Pkinase"/>
    <property type="match status" value="1"/>
</dbReference>
<dbReference type="AlphaFoldDB" id="W1PVJ4"/>
<proteinExistence type="inferred from homology"/>
<evidence type="ECO:0000256" key="10">
    <source>
        <dbReference type="ARBA" id="ARBA00022729"/>
    </source>
</evidence>
<feature type="chain" id="PRO_5004807864" description="non-specific serine/threonine protein kinase" evidence="22">
    <location>
        <begin position="25"/>
        <end position="998"/>
    </location>
</feature>
<keyword evidence="17" id="KW-0325">Glycoprotein</keyword>
<dbReference type="FunFam" id="3.30.200.20:FF:000513">
    <property type="entry name" value="Receptor-like protein kinase HSL1"/>
    <property type="match status" value="1"/>
</dbReference>
<evidence type="ECO:0000313" key="25">
    <source>
        <dbReference type="Proteomes" id="UP000017836"/>
    </source>
</evidence>
<feature type="domain" description="Protein kinase" evidence="23">
    <location>
        <begin position="691"/>
        <end position="969"/>
    </location>
</feature>
<evidence type="ECO:0000313" key="24">
    <source>
        <dbReference type="EMBL" id="ERN14047.1"/>
    </source>
</evidence>
<dbReference type="SUPFAM" id="SSF52047">
    <property type="entry name" value="RNI-like"/>
    <property type="match status" value="1"/>
</dbReference>
<dbReference type="HOGENOM" id="CLU_000288_22_1_1"/>
<dbReference type="SMART" id="SM00220">
    <property type="entry name" value="S_TKc"/>
    <property type="match status" value="1"/>
</dbReference>
<dbReference type="KEGG" id="atr:18442295"/>
<dbReference type="GO" id="GO:0005886">
    <property type="term" value="C:plasma membrane"/>
    <property type="evidence" value="ECO:0000318"/>
    <property type="project" value="GO_Central"/>
</dbReference>
<evidence type="ECO:0000256" key="16">
    <source>
        <dbReference type="ARBA" id="ARBA00023136"/>
    </source>
</evidence>
<dbReference type="Proteomes" id="UP000017836">
    <property type="component" value="Unassembled WGS sequence"/>
</dbReference>
<dbReference type="InterPro" id="IPR000719">
    <property type="entry name" value="Prot_kinase_dom"/>
</dbReference>
<keyword evidence="7" id="KW-0433">Leucine-rich repeat</keyword>
<evidence type="ECO:0000256" key="4">
    <source>
        <dbReference type="ARBA" id="ARBA00022475"/>
    </source>
</evidence>
<dbReference type="OMA" id="GWFYWRY"/>
<dbReference type="SMART" id="SM00369">
    <property type="entry name" value="LRR_TYP"/>
    <property type="match status" value="8"/>
</dbReference>
<evidence type="ECO:0000256" key="13">
    <source>
        <dbReference type="ARBA" id="ARBA00022777"/>
    </source>
</evidence>
<dbReference type="InterPro" id="IPR013210">
    <property type="entry name" value="LRR_N_plant-typ"/>
</dbReference>
<evidence type="ECO:0000256" key="19">
    <source>
        <dbReference type="ARBA" id="ARBA00048679"/>
    </source>
</evidence>
<dbReference type="OrthoDB" id="2021138at2759"/>
<dbReference type="InterPro" id="IPR050647">
    <property type="entry name" value="Plant_LRR-RLKs"/>
</dbReference>
<dbReference type="PANTHER" id="PTHR48056">
    <property type="entry name" value="LRR RECEPTOR-LIKE SERINE/THREONINE-PROTEIN KINASE-RELATED"/>
    <property type="match status" value="1"/>
</dbReference>